<name>A0A016V474_9BILA</name>
<dbReference type="PANTHER" id="PTHR37984:SF5">
    <property type="entry name" value="PROTEIN NYNRIN-LIKE"/>
    <property type="match status" value="1"/>
</dbReference>
<dbReference type="Gene3D" id="3.30.70.270">
    <property type="match status" value="1"/>
</dbReference>
<dbReference type="EMBL" id="JARK01001353">
    <property type="protein sequence ID" value="EYC22474.1"/>
    <property type="molecule type" value="Genomic_DNA"/>
</dbReference>
<dbReference type="InterPro" id="IPR043502">
    <property type="entry name" value="DNA/RNA_pol_sf"/>
</dbReference>
<evidence type="ECO:0000313" key="1">
    <source>
        <dbReference type="EMBL" id="EYC22474.1"/>
    </source>
</evidence>
<proteinExistence type="predicted"/>
<comment type="caution">
    <text evidence="1">The sequence shown here is derived from an EMBL/GenBank/DDBJ whole genome shotgun (WGS) entry which is preliminary data.</text>
</comment>
<dbReference type="Gene3D" id="3.10.10.10">
    <property type="entry name" value="HIV Type 1 Reverse Transcriptase, subunit A, domain 1"/>
    <property type="match status" value="1"/>
</dbReference>
<dbReference type="InterPro" id="IPR043128">
    <property type="entry name" value="Rev_trsase/Diguanyl_cyclase"/>
</dbReference>
<keyword evidence="2" id="KW-1185">Reference proteome</keyword>
<dbReference type="STRING" id="53326.A0A016V474"/>
<dbReference type="OrthoDB" id="10058156at2759"/>
<reference evidence="2" key="1">
    <citation type="journal article" date="2015" name="Nat. Genet.">
        <title>The genome and transcriptome of the zoonotic hookworm Ancylostoma ceylanicum identify infection-specific gene families.</title>
        <authorList>
            <person name="Schwarz E.M."/>
            <person name="Hu Y."/>
            <person name="Antoshechkin I."/>
            <person name="Miller M.M."/>
            <person name="Sternberg P.W."/>
            <person name="Aroian R.V."/>
        </authorList>
    </citation>
    <scope>NUCLEOTIDE SEQUENCE</scope>
    <source>
        <strain evidence="2">HY135</strain>
    </source>
</reference>
<dbReference type="AlphaFoldDB" id="A0A016V474"/>
<evidence type="ECO:0000313" key="2">
    <source>
        <dbReference type="Proteomes" id="UP000024635"/>
    </source>
</evidence>
<dbReference type="SUPFAM" id="SSF56672">
    <property type="entry name" value="DNA/RNA polymerases"/>
    <property type="match status" value="1"/>
</dbReference>
<protein>
    <submittedName>
        <fullName evidence="1">Uncharacterized protein</fullName>
    </submittedName>
</protein>
<dbReference type="PANTHER" id="PTHR37984">
    <property type="entry name" value="PROTEIN CBG26694"/>
    <property type="match status" value="1"/>
</dbReference>
<organism evidence="1 2">
    <name type="scientific">Ancylostoma ceylanicum</name>
    <dbReference type="NCBI Taxonomy" id="53326"/>
    <lineage>
        <taxon>Eukaryota</taxon>
        <taxon>Metazoa</taxon>
        <taxon>Ecdysozoa</taxon>
        <taxon>Nematoda</taxon>
        <taxon>Chromadorea</taxon>
        <taxon>Rhabditida</taxon>
        <taxon>Rhabditina</taxon>
        <taxon>Rhabditomorpha</taxon>
        <taxon>Strongyloidea</taxon>
        <taxon>Ancylostomatidae</taxon>
        <taxon>Ancylostomatinae</taxon>
        <taxon>Ancylostoma</taxon>
    </lineage>
</organism>
<dbReference type="InterPro" id="IPR050951">
    <property type="entry name" value="Retrovirus_Pol_polyprotein"/>
</dbReference>
<sequence>MTRREALCVPTVPFAHQAAVNAEIDRSVSECVVGPVDNSNGAAPIVVVRKGNDTIRICVDFSTGLNDGIMLHQHPLQTVENVFNKPNCRELSF</sequence>
<gene>
    <name evidence="1" type="primary">Acey_s0017.g3374</name>
    <name evidence="1" type="ORF">Y032_0017g3374</name>
</gene>
<accession>A0A016V474</accession>
<dbReference type="Proteomes" id="UP000024635">
    <property type="component" value="Unassembled WGS sequence"/>
</dbReference>